<dbReference type="GO" id="GO:0006935">
    <property type="term" value="P:chemotaxis"/>
    <property type="evidence" value="ECO:0007669"/>
    <property type="project" value="UniProtKB-UniRule"/>
</dbReference>
<dbReference type="EC" id="3.1.1.61" evidence="3"/>
<dbReference type="GO" id="GO:0005737">
    <property type="term" value="C:cytoplasm"/>
    <property type="evidence" value="ECO:0007669"/>
    <property type="project" value="UniProtKB-SubCell"/>
</dbReference>
<dbReference type="RefSeq" id="WP_145249515.1">
    <property type="nucleotide sequence ID" value="NZ_CP036278.1"/>
</dbReference>
<dbReference type="KEGG" id="amuc:Pan181_42370"/>
<dbReference type="Gene3D" id="3.40.50.2300">
    <property type="match status" value="1"/>
</dbReference>
<feature type="domain" description="Response regulatory" evidence="6">
    <location>
        <begin position="10"/>
        <end position="128"/>
    </location>
</feature>
<dbReference type="Pfam" id="PF00072">
    <property type="entry name" value="Response_reg"/>
    <property type="match status" value="1"/>
</dbReference>
<comment type="catalytic activity">
    <reaction evidence="3">
        <text>L-glutaminyl-[protein] + H2O = L-glutamyl-[protein] + NH4(+)</text>
        <dbReference type="Rhea" id="RHEA:16441"/>
        <dbReference type="Rhea" id="RHEA-COMP:10207"/>
        <dbReference type="Rhea" id="RHEA-COMP:10208"/>
        <dbReference type="ChEBI" id="CHEBI:15377"/>
        <dbReference type="ChEBI" id="CHEBI:28938"/>
        <dbReference type="ChEBI" id="CHEBI:29973"/>
        <dbReference type="ChEBI" id="CHEBI:30011"/>
        <dbReference type="EC" id="3.5.1.44"/>
    </reaction>
</comment>
<dbReference type="GO" id="GO:0008984">
    <property type="term" value="F:protein-glutamate methylesterase activity"/>
    <property type="evidence" value="ECO:0007669"/>
    <property type="project" value="UniProtKB-UniRule"/>
</dbReference>
<dbReference type="Gene3D" id="3.40.50.180">
    <property type="entry name" value="Methylesterase CheB, C-terminal domain"/>
    <property type="match status" value="1"/>
</dbReference>
<gene>
    <name evidence="8" type="primary">cheB_2</name>
    <name evidence="3" type="synonym">cheB</name>
    <name evidence="8" type="ORF">Pan181_42370</name>
</gene>
<feature type="active site" evidence="3 4">
    <location>
        <position position="183"/>
    </location>
</feature>
<dbReference type="InterPro" id="IPR000673">
    <property type="entry name" value="Sig_transdc_resp-reg_Me-estase"/>
</dbReference>
<evidence type="ECO:0000256" key="2">
    <source>
        <dbReference type="ARBA" id="ARBA00048267"/>
    </source>
</evidence>
<dbReference type="CDD" id="cd17541">
    <property type="entry name" value="REC_CheB-like"/>
    <property type="match status" value="1"/>
</dbReference>
<evidence type="ECO:0000259" key="7">
    <source>
        <dbReference type="PROSITE" id="PS50122"/>
    </source>
</evidence>
<feature type="domain" description="CheB-type methylesterase" evidence="7">
    <location>
        <begin position="171"/>
        <end position="364"/>
    </location>
</feature>
<keyword evidence="1 3" id="KW-0378">Hydrolase</keyword>
<comment type="domain">
    <text evidence="3">Contains a C-terminal catalytic domain, and an N-terminal region which modulates catalytic activity.</text>
</comment>
<dbReference type="CDD" id="cd16432">
    <property type="entry name" value="CheB_Rec"/>
    <property type="match status" value="1"/>
</dbReference>
<evidence type="ECO:0000313" key="8">
    <source>
        <dbReference type="EMBL" id="QDU58012.1"/>
    </source>
</evidence>
<organism evidence="8 9">
    <name type="scientific">Aeoliella mucimassa</name>
    <dbReference type="NCBI Taxonomy" id="2527972"/>
    <lineage>
        <taxon>Bacteria</taxon>
        <taxon>Pseudomonadati</taxon>
        <taxon>Planctomycetota</taxon>
        <taxon>Planctomycetia</taxon>
        <taxon>Pirellulales</taxon>
        <taxon>Lacipirellulaceae</taxon>
        <taxon>Aeoliella</taxon>
    </lineage>
</organism>
<dbReference type="NCBIfam" id="NF001965">
    <property type="entry name" value="PRK00742.1"/>
    <property type="match status" value="1"/>
</dbReference>
<evidence type="ECO:0000313" key="9">
    <source>
        <dbReference type="Proteomes" id="UP000315750"/>
    </source>
</evidence>
<keyword evidence="3 4" id="KW-0145">Chemotaxis</keyword>
<feature type="modified residue" description="4-aspartylphosphate" evidence="3 5">
    <location>
        <position position="61"/>
    </location>
</feature>
<evidence type="ECO:0000256" key="3">
    <source>
        <dbReference type="HAMAP-Rule" id="MF_00099"/>
    </source>
</evidence>
<dbReference type="SUPFAM" id="SSF52172">
    <property type="entry name" value="CheY-like"/>
    <property type="match status" value="1"/>
</dbReference>
<dbReference type="Pfam" id="PF01339">
    <property type="entry name" value="CheB_methylest"/>
    <property type="match status" value="1"/>
</dbReference>
<dbReference type="InterPro" id="IPR001789">
    <property type="entry name" value="Sig_transdc_resp-reg_receiver"/>
</dbReference>
<sequence length="369" mass="39135">MSSQATNPIRMLVVDDSALYRKFVSQVLEADERIDVVGTAVNGRVALEKIESLKPDLITLDLEMPELDGLGVLKHLQQQKSSVGAIVLSALSAEGATATTRALDAGAFDFALKPSSSSPAASIAELEHSLIPKVHAYAESKARRASRLHTASHVDAPRVVPNTTIDASKLSGNKPRVVAIGVSTGGPKALMQLIPSLPGDFPVPIVLVQHMPPMFTKTLADELNRHSRLTVVEATHGEAIKPGTVYIAPGGKHMKLIRQGFSTTVVITDEPPEKNCKPSVDYMLRSVASIYGGDSLTAILTGMGDDGAEGCQLLKKRGGTVIAQSEASCVVYGMPRQIVEHGLADCVVPLDQIGEQLVKLVGQEMAACR</sequence>
<keyword evidence="3 5" id="KW-0597">Phosphoprotein</keyword>
<protein>
    <recommendedName>
        <fullName evidence="3">Protein-glutamate methylesterase/protein-glutamine glutaminase</fullName>
        <ecNumber evidence="3">3.1.1.61</ecNumber>
        <ecNumber evidence="3">3.5.1.44</ecNumber>
    </recommendedName>
</protein>
<dbReference type="PANTHER" id="PTHR42872:SF3">
    <property type="entry name" value="PROTEIN-GLUTAMATE METHYLESTERASE_PROTEIN-GLUTAMINE GLUTAMINASE 1"/>
    <property type="match status" value="1"/>
</dbReference>
<comment type="similarity">
    <text evidence="3">Belongs to the CheB family.</text>
</comment>
<dbReference type="PIRSF" id="PIRSF000876">
    <property type="entry name" value="RR_chemtxs_CheB"/>
    <property type="match status" value="1"/>
</dbReference>
<feature type="active site" evidence="3 4">
    <location>
        <position position="210"/>
    </location>
</feature>
<dbReference type="SMART" id="SM00448">
    <property type="entry name" value="REC"/>
    <property type="match status" value="1"/>
</dbReference>
<dbReference type="InterPro" id="IPR011006">
    <property type="entry name" value="CheY-like_superfamily"/>
</dbReference>
<comment type="PTM">
    <text evidence="3">Phosphorylated by CheA. Phosphorylation of the N-terminal regulatory domain activates the methylesterase activity.</text>
</comment>
<dbReference type="AlphaFoldDB" id="A0A518ATG7"/>
<evidence type="ECO:0000256" key="4">
    <source>
        <dbReference type="PROSITE-ProRule" id="PRU00050"/>
    </source>
</evidence>
<dbReference type="GO" id="GO:0050568">
    <property type="term" value="F:protein-glutamine glutaminase activity"/>
    <property type="evidence" value="ECO:0007669"/>
    <property type="project" value="UniProtKB-UniRule"/>
</dbReference>
<dbReference type="PROSITE" id="PS50110">
    <property type="entry name" value="RESPONSE_REGULATORY"/>
    <property type="match status" value="1"/>
</dbReference>
<keyword evidence="9" id="KW-1185">Reference proteome</keyword>
<dbReference type="PANTHER" id="PTHR42872">
    <property type="entry name" value="PROTEIN-GLUTAMATE METHYLESTERASE/PROTEIN-GLUTAMINE GLUTAMINASE"/>
    <property type="match status" value="1"/>
</dbReference>
<dbReference type="InterPro" id="IPR008248">
    <property type="entry name" value="CheB-like"/>
</dbReference>
<reference evidence="8 9" key="1">
    <citation type="submission" date="2019-02" db="EMBL/GenBank/DDBJ databases">
        <title>Deep-cultivation of Planctomycetes and their phenomic and genomic characterization uncovers novel biology.</title>
        <authorList>
            <person name="Wiegand S."/>
            <person name="Jogler M."/>
            <person name="Boedeker C."/>
            <person name="Pinto D."/>
            <person name="Vollmers J."/>
            <person name="Rivas-Marin E."/>
            <person name="Kohn T."/>
            <person name="Peeters S.H."/>
            <person name="Heuer A."/>
            <person name="Rast P."/>
            <person name="Oberbeckmann S."/>
            <person name="Bunk B."/>
            <person name="Jeske O."/>
            <person name="Meyerdierks A."/>
            <person name="Storesund J.E."/>
            <person name="Kallscheuer N."/>
            <person name="Luecker S."/>
            <person name="Lage O.M."/>
            <person name="Pohl T."/>
            <person name="Merkel B.J."/>
            <person name="Hornburger P."/>
            <person name="Mueller R.-W."/>
            <person name="Bruemmer F."/>
            <person name="Labrenz M."/>
            <person name="Spormann A.M."/>
            <person name="Op den Camp H."/>
            <person name="Overmann J."/>
            <person name="Amann R."/>
            <person name="Jetten M.S.M."/>
            <person name="Mascher T."/>
            <person name="Medema M.H."/>
            <person name="Devos D.P."/>
            <person name="Kaster A.-K."/>
            <person name="Ovreas L."/>
            <person name="Rohde M."/>
            <person name="Galperin M.Y."/>
            <person name="Jogler C."/>
        </authorList>
    </citation>
    <scope>NUCLEOTIDE SEQUENCE [LARGE SCALE GENOMIC DNA]</scope>
    <source>
        <strain evidence="8 9">Pan181</strain>
    </source>
</reference>
<dbReference type="GO" id="GO:0000156">
    <property type="term" value="F:phosphorelay response regulator activity"/>
    <property type="evidence" value="ECO:0007669"/>
    <property type="project" value="InterPro"/>
</dbReference>
<evidence type="ECO:0000256" key="5">
    <source>
        <dbReference type="PROSITE-ProRule" id="PRU00169"/>
    </source>
</evidence>
<feature type="active site" evidence="3 4">
    <location>
        <position position="306"/>
    </location>
</feature>
<dbReference type="PROSITE" id="PS50122">
    <property type="entry name" value="CHEB"/>
    <property type="match status" value="1"/>
</dbReference>
<evidence type="ECO:0000256" key="1">
    <source>
        <dbReference type="ARBA" id="ARBA00022801"/>
    </source>
</evidence>
<dbReference type="SUPFAM" id="SSF52738">
    <property type="entry name" value="Methylesterase CheB, C-terminal domain"/>
    <property type="match status" value="1"/>
</dbReference>
<dbReference type="InterPro" id="IPR035909">
    <property type="entry name" value="CheB_C"/>
</dbReference>
<dbReference type="Proteomes" id="UP000315750">
    <property type="component" value="Chromosome"/>
</dbReference>
<name>A0A518ATG7_9BACT</name>
<comment type="catalytic activity">
    <reaction evidence="2 3">
        <text>[protein]-L-glutamate 5-O-methyl ester + H2O = L-glutamyl-[protein] + methanol + H(+)</text>
        <dbReference type="Rhea" id="RHEA:23236"/>
        <dbReference type="Rhea" id="RHEA-COMP:10208"/>
        <dbReference type="Rhea" id="RHEA-COMP:10311"/>
        <dbReference type="ChEBI" id="CHEBI:15377"/>
        <dbReference type="ChEBI" id="CHEBI:15378"/>
        <dbReference type="ChEBI" id="CHEBI:17790"/>
        <dbReference type="ChEBI" id="CHEBI:29973"/>
        <dbReference type="ChEBI" id="CHEBI:82795"/>
        <dbReference type="EC" id="3.1.1.61"/>
    </reaction>
</comment>
<comment type="function">
    <text evidence="3">Involved in chemotaxis. Part of a chemotaxis signal transduction system that modulates chemotaxis in response to various stimuli. Catalyzes the demethylation of specific methylglutamate residues introduced into the chemoreceptors (methyl-accepting chemotaxis proteins or MCP) by CheR. Also mediates the irreversible deamidation of specific glutamine residues to glutamic acid.</text>
</comment>
<dbReference type="HAMAP" id="MF_00099">
    <property type="entry name" value="CheB_chemtxs"/>
    <property type="match status" value="1"/>
</dbReference>
<accession>A0A518ATG7</accession>
<dbReference type="EC" id="3.5.1.44" evidence="3"/>
<comment type="subcellular location">
    <subcellularLocation>
        <location evidence="3">Cytoplasm</location>
    </subcellularLocation>
</comment>
<dbReference type="OrthoDB" id="9793421at2"/>
<proteinExistence type="inferred from homology"/>
<dbReference type="EMBL" id="CP036278">
    <property type="protein sequence ID" value="QDU58012.1"/>
    <property type="molecule type" value="Genomic_DNA"/>
</dbReference>
<keyword evidence="3" id="KW-0963">Cytoplasm</keyword>
<evidence type="ECO:0000259" key="6">
    <source>
        <dbReference type="PROSITE" id="PS50110"/>
    </source>
</evidence>